<keyword evidence="10" id="KW-1185">Reference proteome</keyword>
<dbReference type="GO" id="GO:0008643">
    <property type="term" value="P:carbohydrate transport"/>
    <property type="evidence" value="ECO:0007669"/>
    <property type="project" value="InterPro"/>
</dbReference>
<evidence type="ECO:0000256" key="7">
    <source>
        <dbReference type="ARBA" id="ARBA00023136"/>
    </source>
</evidence>
<feature type="transmembrane region" description="Helical" evidence="8">
    <location>
        <begin position="332"/>
        <end position="356"/>
    </location>
</feature>
<dbReference type="AlphaFoldDB" id="A0A6N6VQL3"/>
<dbReference type="Gene3D" id="1.20.1250.20">
    <property type="entry name" value="MFS general substrate transporter like domains"/>
    <property type="match status" value="2"/>
</dbReference>
<organism evidence="9 10">
    <name type="scientific">Parvibaculum sedimenti</name>
    <dbReference type="NCBI Taxonomy" id="2608632"/>
    <lineage>
        <taxon>Bacteria</taxon>
        <taxon>Pseudomonadati</taxon>
        <taxon>Pseudomonadota</taxon>
        <taxon>Alphaproteobacteria</taxon>
        <taxon>Hyphomicrobiales</taxon>
        <taxon>Parvibaculaceae</taxon>
        <taxon>Parvibaculum</taxon>
    </lineage>
</organism>
<dbReference type="PANTHER" id="PTHR11328">
    <property type="entry name" value="MAJOR FACILITATOR SUPERFAMILY DOMAIN-CONTAINING PROTEIN"/>
    <property type="match status" value="1"/>
</dbReference>
<keyword evidence="7 8" id="KW-0472">Membrane</keyword>
<evidence type="ECO:0000256" key="2">
    <source>
        <dbReference type="ARBA" id="ARBA00009617"/>
    </source>
</evidence>
<feature type="transmembrane region" description="Helical" evidence="8">
    <location>
        <begin position="89"/>
        <end position="108"/>
    </location>
</feature>
<evidence type="ECO:0000313" key="10">
    <source>
        <dbReference type="Proteomes" id="UP000468901"/>
    </source>
</evidence>
<comment type="caution">
    <text evidence="9">The sequence shown here is derived from an EMBL/GenBank/DDBJ whole genome shotgun (WGS) entry which is preliminary data.</text>
</comment>
<evidence type="ECO:0000256" key="3">
    <source>
        <dbReference type="ARBA" id="ARBA00022448"/>
    </source>
</evidence>
<dbReference type="Pfam" id="PF13347">
    <property type="entry name" value="MFS_2"/>
    <property type="match status" value="1"/>
</dbReference>
<keyword evidence="4" id="KW-1003">Cell membrane</keyword>
<dbReference type="InterPro" id="IPR036259">
    <property type="entry name" value="MFS_trans_sf"/>
</dbReference>
<feature type="transmembrane region" description="Helical" evidence="8">
    <location>
        <begin position="190"/>
        <end position="210"/>
    </location>
</feature>
<dbReference type="GO" id="GO:0005886">
    <property type="term" value="C:plasma membrane"/>
    <property type="evidence" value="ECO:0007669"/>
    <property type="project" value="UniProtKB-SubCell"/>
</dbReference>
<feature type="transmembrane region" description="Helical" evidence="8">
    <location>
        <begin position="157"/>
        <end position="178"/>
    </location>
</feature>
<evidence type="ECO:0000256" key="6">
    <source>
        <dbReference type="ARBA" id="ARBA00022989"/>
    </source>
</evidence>
<keyword evidence="5 8" id="KW-0812">Transmembrane</keyword>
<dbReference type="GO" id="GO:0015293">
    <property type="term" value="F:symporter activity"/>
    <property type="evidence" value="ECO:0007669"/>
    <property type="project" value="InterPro"/>
</dbReference>
<feature type="transmembrane region" description="Helical" evidence="8">
    <location>
        <begin position="305"/>
        <end position="326"/>
    </location>
</feature>
<gene>
    <name evidence="9" type="ORF">F2P47_03610</name>
</gene>
<dbReference type="PANTHER" id="PTHR11328:SF24">
    <property type="entry name" value="MAJOR FACILITATOR SUPERFAMILY (MFS) PROFILE DOMAIN-CONTAINING PROTEIN"/>
    <property type="match status" value="1"/>
</dbReference>
<sequence>MDNSQRKLGTPKLGKWELFAYGQLVVPMAVIGLPLAIYIPPFYSGTLGLDLGAVGVILMLARLSDVFVDPFIGRWSDRTHTRWGRRRPWVIVGVIIMMISAIMLFVPQGQVTNLYLLVWICAIYLGYTLIEIPYGAWGAEISDDYHERNRITGSRQIFLLIGLLIAITVPIVASQAGSGATAASAASRQAMAALGWLTAGLLPICLVILLRSVREPVKGHSVPISFAAGVRVAMRNGPLRMILATVILGALASSINAGVAVLFFEHVAQMGSSSSVLIFALFAAGVVGSPFWVSIGGRIGKHKGIGVAGFASLAAFALVPFIIYWVKPNYPGAVFPAMLVITLIQGFSIGAAPILGQSILADVVDLDTIRSGEQRTAFLFAFLAMVRKFFEAAGVGIALPVLSWIGFDPQSHANSAGANFALTAMYCLVPLALWIVSTTIIWNYPITHERQARLRAALDRRTARRARVRAAD</sequence>
<evidence type="ECO:0000256" key="8">
    <source>
        <dbReference type="SAM" id="Phobius"/>
    </source>
</evidence>
<dbReference type="SUPFAM" id="SSF103473">
    <property type="entry name" value="MFS general substrate transporter"/>
    <property type="match status" value="1"/>
</dbReference>
<dbReference type="Proteomes" id="UP000468901">
    <property type="component" value="Unassembled WGS sequence"/>
</dbReference>
<protein>
    <submittedName>
        <fullName evidence="9">MFS transporter</fullName>
    </submittedName>
</protein>
<feature type="transmembrane region" description="Helical" evidence="8">
    <location>
        <begin position="377"/>
        <end position="407"/>
    </location>
</feature>
<dbReference type="EMBL" id="WESC01000003">
    <property type="protein sequence ID" value="KAB7741506.1"/>
    <property type="molecule type" value="Genomic_DNA"/>
</dbReference>
<feature type="transmembrane region" description="Helical" evidence="8">
    <location>
        <begin position="114"/>
        <end position="136"/>
    </location>
</feature>
<keyword evidence="6 8" id="KW-1133">Transmembrane helix</keyword>
<evidence type="ECO:0000256" key="4">
    <source>
        <dbReference type="ARBA" id="ARBA00022475"/>
    </source>
</evidence>
<dbReference type="RefSeq" id="WP_152214809.1">
    <property type="nucleotide sequence ID" value="NZ_JBAQYD010000089.1"/>
</dbReference>
<proteinExistence type="inferred from homology"/>
<accession>A0A6N6VQL3</accession>
<feature type="transmembrane region" description="Helical" evidence="8">
    <location>
        <begin position="419"/>
        <end position="444"/>
    </location>
</feature>
<feature type="transmembrane region" description="Helical" evidence="8">
    <location>
        <begin position="276"/>
        <end position="293"/>
    </location>
</feature>
<evidence type="ECO:0000313" key="9">
    <source>
        <dbReference type="EMBL" id="KAB7741506.1"/>
    </source>
</evidence>
<dbReference type="GO" id="GO:0006814">
    <property type="term" value="P:sodium ion transport"/>
    <property type="evidence" value="ECO:0007669"/>
    <property type="project" value="InterPro"/>
</dbReference>
<keyword evidence="3" id="KW-0813">Transport</keyword>
<feature type="transmembrane region" description="Helical" evidence="8">
    <location>
        <begin position="241"/>
        <end position="264"/>
    </location>
</feature>
<dbReference type="PROSITE" id="PS00872">
    <property type="entry name" value="NA_GALACTOSIDE_SYMP"/>
    <property type="match status" value="1"/>
</dbReference>
<comment type="similarity">
    <text evidence="2">Belongs to the sodium:galactoside symporter (TC 2.A.2) family.</text>
</comment>
<comment type="subcellular location">
    <subcellularLocation>
        <location evidence="1">Cell membrane</location>
        <topology evidence="1">Multi-pass membrane protein</topology>
    </subcellularLocation>
</comment>
<dbReference type="InterPro" id="IPR018043">
    <property type="entry name" value="Na/Gal_symport_CS"/>
</dbReference>
<dbReference type="InterPro" id="IPR039672">
    <property type="entry name" value="MFS_2"/>
</dbReference>
<evidence type="ECO:0000256" key="1">
    <source>
        <dbReference type="ARBA" id="ARBA00004651"/>
    </source>
</evidence>
<feature type="transmembrane region" description="Helical" evidence="8">
    <location>
        <begin position="51"/>
        <end position="68"/>
    </location>
</feature>
<evidence type="ECO:0000256" key="5">
    <source>
        <dbReference type="ARBA" id="ARBA00022692"/>
    </source>
</evidence>
<name>A0A6N6VQL3_9HYPH</name>
<feature type="transmembrane region" description="Helical" evidence="8">
    <location>
        <begin position="20"/>
        <end position="39"/>
    </location>
</feature>
<reference evidence="9 10" key="1">
    <citation type="submission" date="2019-09" db="EMBL/GenBank/DDBJ databases">
        <title>Parvibaculum sedimenti sp. nov., isolated from sediment.</title>
        <authorList>
            <person name="Wang Y."/>
        </authorList>
    </citation>
    <scope>NUCLEOTIDE SEQUENCE [LARGE SCALE GENOMIC DNA]</scope>
    <source>
        <strain evidence="9 10">HXT-9</strain>
    </source>
</reference>